<keyword evidence="7 10" id="KW-0067">ATP-binding</keyword>
<dbReference type="GO" id="GO:0004674">
    <property type="term" value="F:protein serine/threonine kinase activity"/>
    <property type="evidence" value="ECO:0007669"/>
    <property type="project" value="UniProtKB-KW"/>
</dbReference>
<dbReference type="SUPFAM" id="SSF56112">
    <property type="entry name" value="Protein kinase-like (PK-like)"/>
    <property type="match status" value="1"/>
</dbReference>
<feature type="compositionally biased region" description="Low complexity" evidence="11">
    <location>
        <begin position="978"/>
        <end position="999"/>
    </location>
</feature>
<evidence type="ECO:0000256" key="7">
    <source>
        <dbReference type="ARBA" id="ARBA00022840"/>
    </source>
</evidence>
<evidence type="ECO:0000256" key="4">
    <source>
        <dbReference type="ARBA" id="ARBA00022679"/>
    </source>
</evidence>
<dbReference type="Proteomes" id="UP001309876">
    <property type="component" value="Unassembled WGS sequence"/>
</dbReference>
<feature type="compositionally biased region" description="Polar residues" evidence="11">
    <location>
        <begin position="557"/>
        <end position="569"/>
    </location>
</feature>
<dbReference type="GO" id="GO:0005524">
    <property type="term" value="F:ATP binding"/>
    <property type="evidence" value="ECO:0007669"/>
    <property type="project" value="UniProtKB-UniRule"/>
</dbReference>
<dbReference type="InterPro" id="IPR017441">
    <property type="entry name" value="Protein_kinase_ATP_BS"/>
</dbReference>
<sequence>MSASAMQAAHQHVRAPISTSSPSSTGHYLQQTDENQIANHNVYAISSQQARDSRRAQQQYNMVDSVDYAQGQPTTLPIHSKPRDQHSGQPYVPPRTTSARSPAQTPTSRSARQEAEYNGDYADRSQDDTIAPASSRRRDPPIPPATQPQHPGMMRENSEVLNRVVVSDPIVDEERMRARIAEAQPMQPTPEARAMGLTQEAYNEEIRGPQKRQDYSKSKRREVQFGDYILGQTLGEGEFGKVKLGWKKDGSSQVAIKLIRRESVATNPTRLPKIYREISILRELQHPNIVQLHEMVETERHIGIILEYASGGELFDYILNQRYLKDPSARRLFAQLVSGVGYLHKKGIVHRDLKLENLLLDQNKNIIITDFGFANTFDAKDDLSPEIEYNLANKDFVKKYKLDRLNEKGYRKGDLMQTSCGSPCYAAPELVVSDSLYTGRKVDVWSCGVILYAMLAGYLPFDDDPANPEGDNINLLYKYITSTPLTFPEYVTPHARDLLRRILVPDPRKRADLFEVARHSWLTEYHHVVAHITSSTTNIADIANSTIRSEDEEATLARSTSVRVPASTTPRHDPQRTAQEAIGDEPRRERIPIRHTLQAEYVAPRQHTERTAPEAIQRTTTVAQAVSAIPTSTSKPLPQAPIDQPRPATGNTHTATTQSTAQQPTRPVHMPRSTSEGPGAIISSAQQPGQWTTRPSTQGSMTSASGPTRSDLRLPSRGSYGQPVAPSVQTTTAQGKVTQPAPQKNIRNYNISSPQYQHGTSNSIGQSMAEQNMGPPSQPQKTHHRRSSTLSSLGEKLFGRSNSVIKKERDESRQKTGRKYPPTAMKTSIPANEDPKPQTQPRKSTDSKRSFSLGFRRKESQELQEDDVEKISPGARRFSLLQAMGLKKTDTYAESPRAYTPEQGQYSRPATTMDDYTTAGGASTTDGQQDRDRRNFNFSRPAQSQPQPQNPSYNPNPAYGHRPQQSTSDVYGSTGVYQNPSQTSQQLPPQPQSQAQPQRPTLPENQWESSQHFAYFNENNTSHGHSRPSMQGSRLTKPRRFNDAYDGHGGNSGGTGAVKKIQDLFRRRKARADSEYR</sequence>
<feature type="compositionally biased region" description="Basic and acidic residues" evidence="11">
    <location>
        <begin position="1060"/>
        <end position="1077"/>
    </location>
</feature>
<dbReference type="FunFam" id="3.30.200.20:FF:000003">
    <property type="entry name" value="Non-specific serine/threonine protein kinase"/>
    <property type="match status" value="1"/>
</dbReference>
<protein>
    <recommendedName>
        <fullName evidence="1">non-specific serine/threonine protein kinase</fullName>
        <ecNumber evidence="1">2.7.11.1</ecNumber>
    </recommendedName>
</protein>
<feature type="region of interest" description="Disordered" evidence="11">
    <location>
        <begin position="551"/>
        <end position="591"/>
    </location>
</feature>
<evidence type="ECO:0000256" key="6">
    <source>
        <dbReference type="ARBA" id="ARBA00022777"/>
    </source>
</evidence>
<keyword evidence="6" id="KW-0418">Kinase</keyword>
<dbReference type="GO" id="GO:0005737">
    <property type="term" value="C:cytoplasm"/>
    <property type="evidence" value="ECO:0007669"/>
    <property type="project" value="UniProtKB-ARBA"/>
</dbReference>
<feature type="compositionally biased region" description="Polar residues" evidence="11">
    <location>
        <begin position="95"/>
        <end position="110"/>
    </location>
</feature>
<evidence type="ECO:0000256" key="8">
    <source>
        <dbReference type="ARBA" id="ARBA00047899"/>
    </source>
</evidence>
<dbReference type="PROSITE" id="PS00108">
    <property type="entry name" value="PROTEIN_KINASE_ST"/>
    <property type="match status" value="1"/>
</dbReference>
<dbReference type="Gene3D" id="1.10.510.10">
    <property type="entry name" value="Transferase(Phosphotransferase) domain 1"/>
    <property type="match status" value="1"/>
</dbReference>
<feature type="compositionally biased region" description="Basic and acidic residues" evidence="11">
    <location>
        <begin position="805"/>
        <end position="814"/>
    </location>
</feature>
<feature type="compositionally biased region" description="Polar residues" evidence="11">
    <location>
        <begin position="963"/>
        <end position="977"/>
    </location>
</feature>
<accession>A0AAN7SES7</accession>
<comment type="caution">
    <text evidence="13">The sequence shown here is derived from an EMBL/GenBank/DDBJ whole genome shotgun (WGS) entry which is preliminary data.</text>
</comment>
<dbReference type="PROSITE" id="PS00107">
    <property type="entry name" value="PROTEIN_KINASE_ATP"/>
    <property type="match status" value="1"/>
</dbReference>
<evidence type="ECO:0000313" key="14">
    <source>
        <dbReference type="Proteomes" id="UP001309876"/>
    </source>
</evidence>
<dbReference type="PANTHER" id="PTHR24346">
    <property type="entry name" value="MAP/MICROTUBULE AFFINITY-REGULATING KINASE"/>
    <property type="match status" value="1"/>
</dbReference>
<feature type="region of interest" description="Disordered" evidence="11">
    <location>
        <begin position="71"/>
        <end position="160"/>
    </location>
</feature>
<feature type="compositionally biased region" description="Gly residues" evidence="11">
    <location>
        <begin position="1047"/>
        <end position="1056"/>
    </location>
</feature>
<dbReference type="EMBL" id="JAVRRJ010000012">
    <property type="protein sequence ID" value="KAK5080745.1"/>
    <property type="molecule type" value="Genomic_DNA"/>
</dbReference>
<feature type="compositionally biased region" description="Basic and acidic residues" evidence="11">
    <location>
        <begin position="111"/>
        <end position="127"/>
    </location>
</feature>
<keyword evidence="2" id="KW-0723">Serine/threonine-protein kinase</keyword>
<evidence type="ECO:0000313" key="13">
    <source>
        <dbReference type="EMBL" id="KAK5080745.1"/>
    </source>
</evidence>
<evidence type="ECO:0000256" key="3">
    <source>
        <dbReference type="ARBA" id="ARBA00022553"/>
    </source>
</evidence>
<dbReference type="InterPro" id="IPR000719">
    <property type="entry name" value="Prot_kinase_dom"/>
</dbReference>
<organism evidence="13 14">
    <name type="scientific">Lithohypha guttulata</name>
    <dbReference type="NCBI Taxonomy" id="1690604"/>
    <lineage>
        <taxon>Eukaryota</taxon>
        <taxon>Fungi</taxon>
        <taxon>Dikarya</taxon>
        <taxon>Ascomycota</taxon>
        <taxon>Pezizomycotina</taxon>
        <taxon>Eurotiomycetes</taxon>
        <taxon>Chaetothyriomycetidae</taxon>
        <taxon>Chaetothyriales</taxon>
        <taxon>Trichomeriaceae</taxon>
        <taxon>Lithohypha</taxon>
    </lineage>
</organism>
<dbReference type="AlphaFoldDB" id="A0AAN7SES7"/>
<reference evidence="13 14" key="1">
    <citation type="submission" date="2023-08" db="EMBL/GenBank/DDBJ databases">
        <title>Black Yeasts Isolated from many extreme environments.</title>
        <authorList>
            <person name="Coleine C."/>
            <person name="Stajich J.E."/>
            <person name="Selbmann L."/>
        </authorList>
    </citation>
    <scope>NUCLEOTIDE SEQUENCE [LARGE SCALE GENOMIC DNA]</scope>
    <source>
        <strain evidence="13 14">CCFEE 5910</strain>
    </source>
</reference>
<feature type="compositionally biased region" description="Polar residues" evidence="11">
    <location>
        <begin position="1003"/>
        <end position="1034"/>
    </location>
</feature>
<evidence type="ECO:0000259" key="12">
    <source>
        <dbReference type="PROSITE" id="PS50011"/>
    </source>
</evidence>
<dbReference type="Pfam" id="PF00069">
    <property type="entry name" value="Pkinase"/>
    <property type="match status" value="1"/>
</dbReference>
<keyword evidence="4" id="KW-0808">Transferase</keyword>
<evidence type="ECO:0000256" key="11">
    <source>
        <dbReference type="SAM" id="MobiDB-lite"/>
    </source>
</evidence>
<dbReference type="InterPro" id="IPR008271">
    <property type="entry name" value="Ser/Thr_kinase_AS"/>
</dbReference>
<name>A0AAN7SES7_9EURO</name>
<evidence type="ECO:0000256" key="5">
    <source>
        <dbReference type="ARBA" id="ARBA00022741"/>
    </source>
</evidence>
<keyword evidence="3" id="KW-0597">Phosphoprotein</keyword>
<feature type="region of interest" description="Disordered" evidence="11">
    <location>
        <begin position="629"/>
        <end position="870"/>
    </location>
</feature>
<feature type="compositionally biased region" description="Low complexity" evidence="11">
    <location>
        <begin position="941"/>
        <end position="959"/>
    </location>
</feature>
<feature type="domain" description="Protein kinase" evidence="12">
    <location>
        <begin position="228"/>
        <end position="522"/>
    </location>
</feature>
<feature type="compositionally biased region" description="Polar residues" evidence="11">
    <location>
        <begin position="683"/>
        <end position="708"/>
    </location>
</feature>
<dbReference type="PANTHER" id="PTHR24346:SF110">
    <property type="entry name" value="NON-SPECIFIC SERINE_THREONINE PROTEIN KINASE"/>
    <property type="match status" value="1"/>
</dbReference>
<dbReference type="GO" id="GO:0000011">
    <property type="term" value="P:vacuole inheritance"/>
    <property type="evidence" value="ECO:0007669"/>
    <property type="project" value="UniProtKB-ARBA"/>
</dbReference>
<dbReference type="PROSITE" id="PS50011">
    <property type="entry name" value="PROTEIN_KINASE_DOM"/>
    <property type="match status" value="1"/>
</dbReference>
<dbReference type="EC" id="2.7.11.1" evidence="1"/>
<keyword evidence="5 10" id="KW-0547">Nucleotide-binding</keyword>
<feature type="compositionally biased region" description="Polar residues" evidence="11">
    <location>
        <begin position="17"/>
        <end position="28"/>
    </location>
</feature>
<evidence type="ECO:0000256" key="9">
    <source>
        <dbReference type="ARBA" id="ARBA00048679"/>
    </source>
</evidence>
<evidence type="ECO:0000256" key="2">
    <source>
        <dbReference type="ARBA" id="ARBA00022527"/>
    </source>
</evidence>
<feature type="region of interest" description="Disordered" evidence="11">
    <location>
        <begin position="892"/>
        <end position="1077"/>
    </location>
</feature>
<feature type="binding site" evidence="10">
    <location>
        <position position="257"/>
    </location>
    <ligand>
        <name>ATP</name>
        <dbReference type="ChEBI" id="CHEBI:30616"/>
    </ligand>
</feature>
<evidence type="ECO:0000256" key="1">
    <source>
        <dbReference type="ARBA" id="ARBA00012513"/>
    </source>
</evidence>
<comment type="catalytic activity">
    <reaction evidence="9">
        <text>L-seryl-[protein] + ATP = O-phospho-L-seryl-[protein] + ADP + H(+)</text>
        <dbReference type="Rhea" id="RHEA:17989"/>
        <dbReference type="Rhea" id="RHEA-COMP:9863"/>
        <dbReference type="Rhea" id="RHEA-COMP:11604"/>
        <dbReference type="ChEBI" id="CHEBI:15378"/>
        <dbReference type="ChEBI" id="CHEBI:29999"/>
        <dbReference type="ChEBI" id="CHEBI:30616"/>
        <dbReference type="ChEBI" id="CHEBI:83421"/>
        <dbReference type="ChEBI" id="CHEBI:456216"/>
        <dbReference type="EC" id="2.7.11.1"/>
    </reaction>
</comment>
<feature type="compositionally biased region" description="Polar residues" evidence="11">
    <location>
        <begin position="727"/>
        <end position="770"/>
    </location>
</feature>
<dbReference type="SMART" id="SM00220">
    <property type="entry name" value="S_TKc"/>
    <property type="match status" value="1"/>
</dbReference>
<gene>
    <name evidence="13" type="ORF">LTR05_008450</name>
</gene>
<comment type="catalytic activity">
    <reaction evidence="8">
        <text>L-threonyl-[protein] + ATP = O-phospho-L-threonyl-[protein] + ADP + H(+)</text>
        <dbReference type="Rhea" id="RHEA:46608"/>
        <dbReference type="Rhea" id="RHEA-COMP:11060"/>
        <dbReference type="Rhea" id="RHEA-COMP:11605"/>
        <dbReference type="ChEBI" id="CHEBI:15378"/>
        <dbReference type="ChEBI" id="CHEBI:30013"/>
        <dbReference type="ChEBI" id="CHEBI:30616"/>
        <dbReference type="ChEBI" id="CHEBI:61977"/>
        <dbReference type="ChEBI" id="CHEBI:456216"/>
        <dbReference type="EC" id="2.7.11.1"/>
    </reaction>
</comment>
<dbReference type="FunFam" id="1.10.510.10:FF:000397">
    <property type="entry name" value="Serine/threonine-protein kinase KIN4"/>
    <property type="match status" value="1"/>
</dbReference>
<dbReference type="GO" id="GO:0035556">
    <property type="term" value="P:intracellular signal transduction"/>
    <property type="evidence" value="ECO:0007669"/>
    <property type="project" value="TreeGrafter"/>
</dbReference>
<evidence type="ECO:0000256" key="10">
    <source>
        <dbReference type="PROSITE-ProRule" id="PRU10141"/>
    </source>
</evidence>
<dbReference type="GO" id="GO:0045033">
    <property type="term" value="P:peroxisome inheritance"/>
    <property type="evidence" value="ECO:0007669"/>
    <property type="project" value="UniProtKB-ARBA"/>
</dbReference>
<proteinExistence type="predicted"/>
<feature type="region of interest" description="Disordered" evidence="11">
    <location>
        <begin position="1"/>
        <end position="28"/>
    </location>
</feature>
<feature type="compositionally biased region" description="Low complexity" evidence="11">
    <location>
        <begin position="647"/>
        <end position="667"/>
    </location>
</feature>
<dbReference type="InterPro" id="IPR011009">
    <property type="entry name" value="Kinase-like_dom_sf"/>
</dbReference>
<keyword evidence="14" id="KW-1185">Reference proteome</keyword>